<dbReference type="Pfam" id="PF13590">
    <property type="entry name" value="DUF4136"/>
    <property type="match status" value="1"/>
</dbReference>
<keyword evidence="3" id="KW-1185">Reference proteome</keyword>
<evidence type="ECO:0000259" key="1">
    <source>
        <dbReference type="Pfam" id="PF13590"/>
    </source>
</evidence>
<dbReference type="EMBL" id="JBHRXZ010000027">
    <property type="protein sequence ID" value="MFC3609500.1"/>
    <property type="molecule type" value="Genomic_DNA"/>
</dbReference>
<gene>
    <name evidence="2" type="ORF">ACFOMF_17130</name>
</gene>
<dbReference type="RefSeq" id="WP_386367150.1">
    <property type="nucleotide sequence ID" value="NZ_JBHRXZ010000027.1"/>
</dbReference>
<proteinExistence type="predicted"/>
<name>A0ABV7T8J8_9GAMM</name>
<dbReference type="PROSITE" id="PS51257">
    <property type="entry name" value="PROKAR_LIPOPROTEIN"/>
    <property type="match status" value="1"/>
</dbReference>
<dbReference type="Proteomes" id="UP001595630">
    <property type="component" value="Unassembled WGS sequence"/>
</dbReference>
<evidence type="ECO:0000313" key="2">
    <source>
        <dbReference type="EMBL" id="MFC3609500.1"/>
    </source>
</evidence>
<organism evidence="2 3">
    <name type="scientific">Stutzerimonas tarimensis</name>
    <dbReference type="NCBI Taxonomy" id="1507735"/>
    <lineage>
        <taxon>Bacteria</taxon>
        <taxon>Pseudomonadati</taxon>
        <taxon>Pseudomonadota</taxon>
        <taxon>Gammaproteobacteria</taxon>
        <taxon>Pseudomonadales</taxon>
        <taxon>Pseudomonadaceae</taxon>
        <taxon>Stutzerimonas</taxon>
    </lineage>
</organism>
<protein>
    <submittedName>
        <fullName evidence="2">DUF4136 domain-containing protein</fullName>
    </submittedName>
</protein>
<dbReference type="InterPro" id="IPR025411">
    <property type="entry name" value="DUF4136"/>
</dbReference>
<evidence type="ECO:0000313" key="3">
    <source>
        <dbReference type="Proteomes" id="UP001595630"/>
    </source>
</evidence>
<accession>A0ABV7T8J8</accession>
<comment type="caution">
    <text evidence="2">The sequence shown here is derived from an EMBL/GenBank/DDBJ whole genome shotgun (WGS) entry which is preliminary data.</text>
</comment>
<feature type="domain" description="DUF4136" evidence="1">
    <location>
        <begin position="24"/>
        <end position="188"/>
    </location>
</feature>
<sequence length="189" mass="21680">MNARLLLIPLIALLAACQSPRQQLDYDQSRDFSVYRSWSWQEPPLRYQPDDARLVSDLTEQRIREAVAEQLDQRGLRPAGETADADLRVQAWMILDDRQHQIVTHYGSGFAWGHPWRGGYMAAPVYAESRSIDYQVGTLQIDLIDTRDNRLVWRGSSSQVVSSRTLSPSDRAGEVRELVRQVLSQYPPR</sequence>
<reference evidence="3" key="1">
    <citation type="journal article" date="2019" name="Int. J. Syst. Evol. Microbiol.">
        <title>The Global Catalogue of Microorganisms (GCM) 10K type strain sequencing project: providing services to taxonomists for standard genome sequencing and annotation.</title>
        <authorList>
            <consortium name="The Broad Institute Genomics Platform"/>
            <consortium name="The Broad Institute Genome Sequencing Center for Infectious Disease"/>
            <person name="Wu L."/>
            <person name="Ma J."/>
        </authorList>
    </citation>
    <scope>NUCLEOTIDE SEQUENCE [LARGE SCALE GENOMIC DNA]</scope>
    <source>
        <strain evidence="3">KCTC 42447</strain>
    </source>
</reference>
<dbReference type="Gene3D" id="3.30.160.670">
    <property type="match status" value="1"/>
</dbReference>